<keyword evidence="8" id="KW-0472">Membrane</keyword>
<gene>
    <name evidence="10" type="ORF">V6N12_014045</name>
</gene>
<dbReference type="Gene3D" id="3.30.420.10">
    <property type="entry name" value="Ribonuclease H-like superfamily/Ribonuclease H"/>
    <property type="match status" value="1"/>
</dbReference>
<dbReference type="CDD" id="cd06127">
    <property type="entry name" value="DEDDh"/>
    <property type="match status" value="1"/>
</dbReference>
<dbReference type="Pfam" id="PF00929">
    <property type="entry name" value="RNase_T"/>
    <property type="match status" value="1"/>
</dbReference>
<sequence length="366" mass="41466">MALEWVVLSYTAGAGAIMVLLLTLLGLDYLRKGLISVTHSLLKPFLIQPSLHFRLACVSCLLHNFHKLRHSRGVGCVLESHDFEPFQHGTMHRPKVSRPKSTVSGLRTRYIKKSEASNARHDLLDGQVQPSSNTVSSCFTSIQFCKAKPQILESRDPKQLVSIFVFDIETTGFYKETGRIIEFAIRDLMGGKTSCLHTLINPDEHVPNSHIHGITTAMVNRSDVPRMKDFIPILVRFIGSRQQIPGSPCLFIAHNARCFDVPFLIKEFHRCSMDIPYNYWFFDTCRLGRQWMKLNGSRQYSLEALSEHFGIESTKAAAHRAMPDVDLLTAIFEKMTIEMKLTVADILEKSFKASDINELVKSKKKS</sequence>
<evidence type="ECO:0000256" key="8">
    <source>
        <dbReference type="SAM" id="Phobius"/>
    </source>
</evidence>
<dbReference type="Proteomes" id="UP001472677">
    <property type="component" value="Unassembled WGS sequence"/>
</dbReference>
<keyword evidence="8" id="KW-0812">Transmembrane</keyword>
<dbReference type="PANTHER" id="PTHR13058:SF19">
    <property type="entry name" value="LD40940P"/>
    <property type="match status" value="1"/>
</dbReference>
<dbReference type="EMBL" id="JBBPBM010000040">
    <property type="protein sequence ID" value="KAK8525350.1"/>
    <property type="molecule type" value="Genomic_DNA"/>
</dbReference>
<proteinExistence type="inferred from homology"/>
<evidence type="ECO:0000256" key="2">
    <source>
        <dbReference type="ARBA" id="ARBA00022722"/>
    </source>
</evidence>
<name>A0ABR2CXS0_9ROSI</name>
<feature type="transmembrane region" description="Helical" evidence="8">
    <location>
        <begin position="6"/>
        <end position="27"/>
    </location>
</feature>
<dbReference type="SMART" id="SM00479">
    <property type="entry name" value="EXOIII"/>
    <property type="match status" value="1"/>
</dbReference>
<evidence type="ECO:0000313" key="10">
    <source>
        <dbReference type="EMBL" id="KAK8525350.1"/>
    </source>
</evidence>
<feature type="domain" description="Exonuclease" evidence="9">
    <location>
        <begin position="162"/>
        <end position="341"/>
    </location>
</feature>
<comment type="caution">
    <text evidence="10">The sequence shown here is derived from an EMBL/GenBank/DDBJ whole genome shotgun (WGS) entry which is preliminary data.</text>
</comment>
<evidence type="ECO:0000256" key="3">
    <source>
        <dbReference type="ARBA" id="ARBA00022723"/>
    </source>
</evidence>
<comment type="similarity">
    <text evidence="7">Belongs to the exonuclease superfamily. TREX family.</text>
</comment>
<organism evidence="10 11">
    <name type="scientific">Hibiscus sabdariffa</name>
    <name type="common">roselle</name>
    <dbReference type="NCBI Taxonomy" id="183260"/>
    <lineage>
        <taxon>Eukaryota</taxon>
        <taxon>Viridiplantae</taxon>
        <taxon>Streptophyta</taxon>
        <taxon>Embryophyta</taxon>
        <taxon>Tracheophyta</taxon>
        <taxon>Spermatophyta</taxon>
        <taxon>Magnoliopsida</taxon>
        <taxon>eudicotyledons</taxon>
        <taxon>Gunneridae</taxon>
        <taxon>Pentapetalae</taxon>
        <taxon>rosids</taxon>
        <taxon>malvids</taxon>
        <taxon>Malvales</taxon>
        <taxon>Malvaceae</taxon>
        <taxon>Malvoideae</taxon>
        <taxon>Hibiscus</taxon>
    </lineage>
</organism>
<protein>
    <recommendedName>
        <fullName evidence="9">Exonuclease domain-containing protein</fullName>
    </recommendedName>
</protein>
<keyword evidence="5" id="KW-0269">Exonuclease</keyword>
<evidence type="ECO:0000256" key="1">
    <source>
        <dbReference type="ARBA" id="ARBA00001946"/>
    </source>
</evidence>
<reference evidence="10 11" key="1">
    <citation type="journal article" date="2024" name="G3 (Bethesda)">
        <title>Genome assembly of Hibiscus sabdariffa L. provides insights into metabolisms of medicinal natural products.</title>
        <authorList>
            <person name="Kim T."/>
        </authorList>
    </citation>
    <scope>NUCLEOTIDE SEQUENCE [LARGE SCALE GENOMIC DNA]</scope>
    <source>
        <strain evidence="10">TK-2024</strain>
        <tissue evidence="10">Old leaves</tissue>
    </source>
</reference>
<evidence type="ECO:0000259" key="9">
    <source>
        <dbReference type="SMART" id="SM00479"/>
    </source>
</evidence>
<keyword evidence="2" id="KW-0540">Nuclease</keyword>
<evidence type="ECO:0000256" key="4">
    <source>
        <dbReference type="ARBA" id="ARBA00022801"/>
    </source>
</evidence>
<dbReference type="InterPro" id="IPR036397">
    <property type="entry name" value="RNaseH_sf"/>
</dbReference>
<dbReference type="InterPro" id="IPR040393">
    <property type="entry name" value="TREX1/2"/>
</dbReference>
<evidence type="ECO:0000256" key="5">
    <source>
        <dbReference type="ARBA" id="ARBA00022839"/>
    </source>
</evidence>
<accession>A0ABR2CXS0</accession>
<evidence type="ECO:0000256" key="6">
    <source>
        <dbReference type="ARBA" id="ARBA00022842"/>
    </source>
</evidence>
<dbReference type="SUPFAM" id="SSF53098">
    <property type="entry name" value="Ribonuclease H-like"/>
    <property type="match status" value="1"/>
</dbReference>
<dbReference type="InterPro" id="IPR012337">
    <property type="entry name" value="RNaseH-like_sf"/>
</dbReference>
<keyword evidence="8" id="KW-1133">Transmembrane helix</keyword>
<dbReference type="InterPro" id="IPR013520">
    <property type="entry name" value="Ribonucl_H"/>
</dbReference>
<comment type="cofactor">
    <cofactor evidence="1">
        <name>Mg(2+)</name>
        <dbReference type="ChEBI" id="CHEBI:18420"/>
    </cofactor>
</comment>
<keyword evidence="4" id="KW-0378">Hydrolase</keyword>
<dbReference type="PANTHER" id="PTHR13058">
    <property type="entry name" value="THREE PRIME REPAIR EXONUCLEASE 1, 2"/>
    <property type="match status" value="1"/>
</dbReference>
<keyword evidence="3" id="KW-0479">Metal-binding</keyword>
<evidence type="ECO:0000313" key="11">
    <source>
        <dbReference type="Proteomes" id="UP001472677"/>
    </source>
</evidence>
<keyword evidence="11" id="KW-1185">Reference proteome</keyword>
<evidence type="ECO:0000256" key="7">
    <source>
        <dbReference type="ARBA" id="ARBA00025769"/>
    </source>
</evidence>
<keyword evidence="6" id="KW-0460">Magnesium</keyword>